<reference evidence="1 2" key="1">
    <citation type="submission" date="2020-07" db="EMBL/GenBank/DDBJ databases">
        <title>Genomic Encyclopedia of Type Strains, Phase IV (KMG-IV): sequencing the most valuable type-strain genomes for metagenomic binning, comparative biology and taxonomic classification.</title>
        <authorList>
            <person name="Goeker M."/>
        </authorList>
    </citation>
    <scope>NUCLEOTIDE SEQUENCE [LARGE SCALE GENOMIC DNA]</scope>
    <source>
        <strain evidence="1 2">DSM 25220</strain>
    </source>
</reference>
<name>A0A7V9YZR9_9BACL</name>
<sequence>MSLFGITVIHEKIPPVQTGGGVATVNTRGNIYFLIYLDGLTKILI</sequence>
<comment type="caution">
    <text evidence="1">The sequence shown here is derived from an EMBL/GenBank/DDBJ whole genome shotgun (WGS) entry which is preliminary data.</text>
</comment>
<proteinExistence type="predicted"/>
<dbReference type="EMBL" id="JACDUU010000003">
    <property type="protein sequence ID" value="MBA2871335.1"/>
    <property type="molecule type" value="Genomic_DNA"/>
</dbReference>
<gene>
    <name evidence="1" type="ORF">HNQ85_001605</name>
</gene>
<organism evidence="1 2">
    <name type="scientific">[Anoxybacillus] calidus</name>
    <dbReference type="NCBI Taxonomy" id="575178"/>
    <lineage>
        <taxon>Bacteria</taxon>
        <taxon>Bacillati</taxon>
        <taxon>Bacillota</taxon>
        <taxon>Bacilli</taxon>
        <taxon>Bacillales</taxon>
        <taxon>Anoxybacillaceae</taxon>
        <taxon>Paranoxybacillus</taxon>
    </lineage>
</organism>
<dbReference type="Proteomes" id="UP000580891">
    <property type="component" value="Unassembled WGS sequence"/>
</dbReference>
<evidence type="ECO:0000313" key="1">
    <source>
        <dbReference type="EMBL" id="MBA2871335.1"/>
    </source>
</evidence>
<accession>A0A7V9YZR9</accession>
<protein>
    <submittedName>
        <fullName evidence="1">Uncharacterized protein</fullName>
    </submittedName>
</protein>
<evidence type="ECO:0000313" key="2">
    <source>
        <dbReference type="Proteomes" id="UP000580891"/>
    </source>
</evidence>
<dbReference type="AlphaFoldDB" id="A0A7V9YZR9"/>
<keyword evidence="2" id="KW-1185">Reference proteome</keyword>